<dbReference type="GO" id="GO:0005886">
    <property type="term" value="C:plasma membrane"/>
    <property type="evidence" value="ECO:0007669"/>
    <property type="project" value="TreeGrafter"/>
</dbReference>
<reference evidence="10 11" key="1">
    <citation type="journal article" date="2018" name="Sci. Rep.">
        <title>Comparative analysis of the Pocillopora damicornis genome highlights role of immune system in coral evolution.</title>
        <authorList>
            <person name="Cunning R."/>
            <person name="Bay R.A."/>
            <person name="Gillette P."/>
            <person name="Baker A.C."/>
            <person name="Traylor-Knowles N."/>
        </authorList>
    </citation>
    <scope>NUCLEOTIDE SEQUENCE [LARGE SCALE GENOMIC DNA]</scope>
    <source>
        <strain evidence="10">RSMAS</strain>
        <tissue evidence="10">Whole animal</tissue>
    </source>
</reference>
<feature type="transmembrane region" description="Helical" evidence="8">
    <location>
        <begin position="138"/>
        <end position="156"/>
    </location>
</feature>
<evidence type="ECO:0000256" key="5">
    <source>
        <dbReference type="ARBA" id="ARBA00023136"/>
    </source>
</evidence>
<dbReference type="PANTHER" id="PTHR45695">
    <property type="entry name" value="LEUCOKININ RECEPTOR-RELATED"/>
    <property type="match status" value="1"/>
</dbReference>
<keyword evidence="11" id="KW-1185">Reference proteome</keyword>
<dbReference type="OrthoDB" id="5952899at2759"/>
<feature type="domain" description="G-protein coupled receptors family 1 profile" evidence="9">
    <location>
        <begin position="1"/>
        <end position="286"/>
    </location>
</feature>
<organism evidence="10 11">
    <name type="scientific">Pocillopora damicornis</name>
    <name type="common">Cauliflower coral</name>
    <name type="synonym">Millepora damicornis</name>
    <dbReference type="NCBI Taxonomy" id="46731"/>
    <lineage>
        <taxon>Eukaryota</taxon>
        <taxon>Metazoa</taxon>
        <taxon>Cnidaria</taxon>
        <taxon>Anthozoa</taxon>
        <taxon>Hexacorallia</taxon>
        <taxon>Scleractinia</taxon>
        <taxon>Astrocoeniina</taxon>
        <taxon>Pocilloporidae</taxon>
        <taxon>Pocillopora</taxon>
    </lineage>
</organism>
<keyword evidence="3 8" id="KW-1133">Transmembrane helix</keyword>
<dbReference type="PROSITE" id="PS50262">
    <property type="entry name" value="G_PROTEIN_RECEP_F1_2"/>
    <property type="match status" value="1"/>
</dbReference>
<dbReference type="AlphaFoldDB" id="A0A3M6UP32"/>
<keyword evidence="7" id="KW-0807">Transducer</keyword>
<dbReference type="Pfam" id="PF00001">
    <property type="entry name" value="7tm_1"/>
    <property type="match status" value="1"/>
</dbReference>
<feature type="transmembrane region" description="Helical" evidence="8">
    <location>
        <begin position="273"/>
        <end position="289"/>
    </location>
</feature>
<dbReference type="PRINTS" id="PR00237">
    <property type="entry name" value="GPCRRHODOPSN"/>
</dbReference>
<keyword evidence="5 8" id="KW-0472">Membrane</keyword>
<evidence type="ECO:0000256" key="2">
    <source>
        <dbReference type="ARBA" id="ARBA00022692"/>
    </source>
</evidence>
<feature type="non-terminal residue" evidence="10">
    <location>
        <position position="1"/>
    </location>
</feature>
<evidence type="ECO:0000313" key="10">
    <source>
        <dbReference type="EMBL" id="RMX55390.1"/>
    </source>
</evidence>
<keyword evidence="6" id="KW-0675">Receptor</keyword>
<keyword evidence="2 8" id="KW-0812">Transmembrane</keyword>
<dbReference type="Gene3D" id="1.20.1070.10">
    <property type="entry name" value="Rhodopsin 7-helix transmembrane proteins"/>
    <property type="match status" value="2"/>
</dbReference>
<evidence type="ECO:0000256" key="3">
    <source>
        <dbReference type="ARBA" id="ARBA00022989"/>
    </source>
</evidence>
<evidence type="ECO:0000256" key="1">
    <source>
        <dbReference type="ARBA" id="ARBA00004141"/>
    </source>
</evidence>
<dbReference type="Proteomes" id="UP000275408">
    <property type="component" value="Unassembled WGS sequence"/>
</dbReference>
<name>A0A3M6UP32_POCDA</name>
<dbReference type="GO" id="GO:0004930">
    <property type="term" value="F:G protein-coupled receptor activity"/>
    <property type="evidence" value="ECO:0007669"/>
    <property type="project" value="UniProtKB-KW"/>
</dbReference>
<evidence type="ECO:0000256" key="4">
    <source>
        <dbReference type="ARBA" id="ARBA00023040"/>
    </source>
</evidence>
<gene>
    <name evidence="10" type="ORF">pdam_00010151</name>
</gene>
<protein>
    <recommendedName>
        <fullName evidence="9">G-protein coupled receptors family 1 profile domain-containing protein</fullName>
    </recommendedName>
</protein>
<dbReference type="CDD" id="cd00637">
    <property type="entry name" value="7tm_classA_rhodopsin-like"/>
    <property type="match status" value="1"/>
</dbReference>
<comment type="subcellular location">
    <subcellularLocation>
        <location evidence="1">Membrane</location>
        <topology evidence="1">Multi-pass membrane protein</topology>
    </subcellularLocation>
</comment>
<evidence type="ECO:0000259" key="9">
    <source>
        <dbReference type="PROSITE" id="PS50262"/>
    </source>
</evidence>
<evidence type="ECO:0000313" key="11">
    <source>
        <dbReference type="Proteomes" id="UP000275408"/>
    </source>
</evidence>
<evidence type="ECO:0000256" key="6">
    <source>
        <dbReference type="ARBA" id="ARBA00023170"/>
    </source>
</evidence>
<evidence type="ECO:0000256" key="8">
    <source>
        <dbReference type="SAM" id="Phobius"/>
    </source>
</evidence>
<accession>A0A3M6UP32</accession>
<evidence type="ECO:0000256" key="7">
    <source>
        <dbReference type="ARBA" id="ARBA00023224"/>
    </source>
</evidence>
<proteinExistence type="predicted"/>
<dbReference type="EMBL" id="RCHS01001065">
    <property type="protein sequence ID" value="RMX55390.1"/>
    <property type="molecule type" value="Genomic_DNA"/>
</dbReference>
<dbReference type="SUPFAM" id="SSF81321">
    <property type="entry name" value="Family A G protein-coupled receptor-like"/>
    <property type="match status" value="2"/>
</dbReference>
<feature type="transmembrane region" description="Helical" evidence="8">
    <location>
        <begin position="184"/>
        <end position="205"/>
    </location>
</feature>
<dbReference type="STRING" id="46731.A0A3M6UP32"/>
<comment type="caution">
    <text evidence="10">The sequence shown here is derived from an EMBL/GenBank/DDBJ whole genome shotgun (WGS) entry which is preliminary data.</text>
</comment>
<sequence length="330" mass="37236">TPFNWLLVNLAIADITFAVFQVPNRILTFTHPDGTIGSTLCKALTAALLVLTPFNWLLVNLAIADITFAVFQVPNHILTFTPSDVTIGSALCKVLTAAFERYYTVRFPVSGKGKLTKNTVKLGIENVLLIQHLLISQVIIPACWIFAVAANIPLFLVTKYDEKEGDCRWNWPEDWMGAVNDTSWLVLLACIPFTLMIGLYSRVAYELWFKPRDGPVVVCRYKGILRVRKRVTLSVITISIIFGICWITGLLIYFLSNYNILVFGSASDFVSDIMFMFNSCVNPFVYALLNERFRQKIKAMLHCTCKSKRCSPATHEPATIIHQKNQLNTK</sequence>
<feature type="transmembrane region" description="Helical" evidence="8">
    <location>
        <begin position="231"/>
        <end position="253"/>
    </location>
</feature>
<dbReference type="InterPro" id="IPR000276">
    <property type="entry name" value="GPCR_Rhodpsn"/>
</dbReference>
<keyword evidence="4" id="KW-0297">G-protein coupled receptor</keyword>
<dbReference type="PANTHER" id="PTHR45695:SF9">
    <property type="entry name" value="LEUCOKININ RECEPTOR"/>
    <property type="match status" value="1"/>
</dbReference>
<dbReference type="InterPro" id="IPR017452">
    <property type="entry name" value="GPCR_Rhodpsn_7TM"/>
</dbReference>
<feature type="non-terminal residue" evidence="10">
    <location>
        <position position="330"/>
    </location>
</feature>